<dbReference type="Proteomes" id="UP000029914">
    <property type="component" value="Chromosome"/>
</dbReference>
<dbReference type="STRING" id="558173.CDOO_13080"/>
<dbReference type="InterPro" id="IPR052053">
    <property type="entry name" value="IM_YidH-like"/>
</dbReference>
<gene>
    <name evidence="8" type="ORF">CDOO_13080</name>
</gene>
<evidence type="ECO:0000256" key="6">
    <source>
        <dbReference type="SAM" id="Phobius"/>
    </source>
</evidence>
<evidence type="ECO:0000256" key="4">
    <source>
        <dbReference type="ARBA" id="ARBA00022989"/>
    </source>
</evidence>
<name>A0A097IJ00_9CORY</name>
<dbReference type="OrthoDB" id="582337at2"/>
<organism evidence="8 9">
    <name type="scientific">Corynebacterium doosanense CAU 212 = DSM 45436</name>
    <dbReference type="NCBI Taxonomy" id="558173"/>
    <lineage>
        <taxon>Bacteria</taxon>
        <taxon>Bacillati</taxon>
        <taxon>Actinomycetota</taxon>
        <taxon>Actinomycetes</taxon>
        <taxon>Mycobacteriales</taxon>
        <taxon>Corynebacteriaceae</taxon>
        <taxon>Corynebacterium</taxon>
    </lineage>
</organism>
<evidence type="ECO:0000256" key="5">
    <source>
        <dbReference type="ARBA" id="ARBA00023136"/>
    </source>
</evidence>
<dbReference type="eggNOG" id="COG2149">
    <property type="taxonomic scope" value="Bacteria"/>
</dbReference>
<evidence type="ECO:0000256" key="3">
    <source>
        <dbReference type="ARBA" id="ARBA00022692"/>
    </source>
</evidence>
<evidence type="ECO:0000256" key="1">
    <source>
        <dbReference type="ARBA" id="ARBA00004651"/>
    </source>
</evidence>
<dbReference type="EMBL" id="CP006764">
    <property type="protein sequence ID" value="AIT62088.1"/>
    <property type="molecule type" value="Genomic_DNA"/>
</dbReference>
<evidence type="ECO:0000256" key="2">
    <source>
        <dbReference type="ARBA" id="ARBA00022475"/>
    </source>
</evidence>
<comment type="subcellular location">
    <subcellularLocation>
        <location evidence="1">Cell membrane</location>
        <topology evidence="1">Multi-pass membrane protein</topology>
    </subcellularLocation>
</comment>
<evidence type="ECO:0000313" key="8">
    <source>
        <dbReference type="EMBL" id="AIT62088.1"/>
    </source>
</evidence>
<protein>
    <submittedName>
        <fullName evidence="8">Membrane protein</fullName>
    </submittedName>
</protein>
<evidence type="ECO:0000313" key="9">
    <source>
        <dbReference type="Proteomes" id="UP000029914"/>
    </source>
</evidence>
<keyword evidence="2" id="KW-1003">Cell membrane</keyword>
<feature type="domain" description="DUF202" evidence="7">
    <location>
        <begin position="22"/>
        <end position="89"/>
    </location>
</feature>
<keyword evidence="9" id="KW-1185">Reference proteome</keyword>
<accession>A0A097IJ00</accession>
<keyword evidence="3 6" id="KW-0812">Transmembrane</keyword>
<evidence type="ECO:0000259" key="7">
    <source>
        <dbReference type="Pfam" id="PF02656"/>
    </source>
</evidence>
<dbReference type="RefSeq" id="WP_018022410.1">
    <property type="nucleotide sequence ID" value="NZ_AQUX01000007.1"/>
</dbReference>
<proteinExistence type="predicted"/>
<keyword evidence="5 6" id="KW-0472">Membrane</keyword>
<sequence>MTEKRTWLARTLFPDGTEPDPRFTLANERTFLAWVRTSLAFLAGGIALQAFDIPSLSTRVQHFGALVVVAVALLIAVISAARWVNVERAMRHGRPLPAPSLVPILVVALIIGCTIVLVGLLQ</sequence>
<dbReference type="AlphaFoldDB" id="A0A097IJ00"/>
<reference evidence="8 9" key="1">
    <citation type="submission" date="2013-09" db="EMBL/GenBank/DDBJ databases">
        <title>Complete genome sequence of Corynebacterium doosanense CAU 212(T) (=DSM 45436(T)), isolated from activated sludge.</title>
        <authorList>
            <person name="Schaffert L."/>
            <person name="Albersmeier A."/>
            <person name="Kalinowski J."/>
            <person name="Ruckert C."/>
        </authorList>
    </citation>
    <scope>NUCLEOTIDE SEQUENCE [LARGE SCALE GENOMIC DNA]</scope>
    <source>
        <strain evidence="8 9">CAU 212</strain>
    </source>
</reference>
<dbReference type="PANTHER" id="PTHR34187:SF2">
    <property type="entry name" value="DUF202 DOMAIN-CONTAINING PROTEIN"/>
    <property type="match status" value="1"/>
</dbReference>
<dbReference type="KEGG" id="cdo:CDOO_13080"/>
<feature type="transmembrane region" description="Helical" evidence="6">
    <location>
        <begin position="101"/>
        <end position="121"/>
    </location>
</feature>
<dbReference type="HOGENOM" id="CLU_053359_4_0_11"/>
<dbReference type="PANTHER" id="PTHR34187">
    <property type="entry name" value="FGR18P"/>
    <property type="match status" value="1"/>
</dbReference>
<keyword evidence="4 6" id="KW-1133">Transmembrane helix</keyword>
<dbReference type="Pfam" id="PF02656">
    <property type="entry name" value="DUF202"/>
    <property type="match status" value="1"/>
</dbReference>
<dbReference type="GO" id="GO:0005886">
    <property type="term" value="C:plasma membrane"/>
    <property type="evidence" value="ECO:0007669"/>
    <property type="project" value="UniProtKB-SubCell"/>
</dbReference>
<feature type="transmembrane region" description="Helical" evidence="6">
    <location>
        <begin position="63"/>
        <end position="81"/>
    </location>
</feature>
<dbReference type="InterPro" id="IPR003807">
    <property type="entry name" value="DUF202"/>
</dbReference>
<feature type="transmembrane region" description="Helical" evidence="6">
    <location>
        <begin position="31"/>
        <end position="51"/>
    </location>
</feature>